<dbReference type="InterPro" id="IPR039857">
    <property type="entry name" value="Ift122/121"/>
</dbReference>
<evidence type="ECO:0000259" key="10">
    <source>
        <dbReference type="Pfam" id="PF23387"/>
    </source>
</evidence>
<proteinExistence type="predicted"/>
<dbReference type="PIRSF" id="PIRSF037536">
    <property type="entry name" value="WD_repeat_p35"/>
    <property type="match status" value="1"/>
</dbReference>
<dbReference type="PANTHER" id="PTHR12764">
    <property type="entry name" value="WD REPEAT DOMAIN-RELATED"/>
    <property type="match status" value="1"/>
</dbReference>
<reference evidence="14 15" key="1">
    <citation type="submission" date="2023-09" db="EMBL/GenBank/DDBJ databases">
        <title>Genomes of two closely related lineages of the louse Polyplax serrata with different host specificities.</title>
        <authorList>
            <person name="Martinu J."/>
            <person name="Tarabai H."/>
            <person name="Stefka J."/>
            <person name="Hypsa V."/>
        </authorList>
    </citation>
    <scope>NUCLEOTIDE SEQUENCE [LARGE SCALE GENOMIC DNA]</scope>
    <source>
        <strain evidence="14">98ZLc_SE</strain>
    </source>
</reference>
<name>A0ABR1AGR6_POLSC</name>
<dbReference type="Pfam" id="PF23390">
    <property type="entry name" value="Beta-prop_WDR35_2nd"/>
    <property type="match status" value="1"/>
</dbReference>
<keyword evidence="5" id="KW-0970">Cilium biogenesis/degradation</keyword>
<dbReference type="SUPFAM" id="SSF50978">
    <property type="entry name" value="WD40 repeat-like"/>
    <property type="match status" value="1"/>
</dbReference>
<evidence type="ECO:0000256" key="1">
    <source>
        <dbReference type="ARBA" id="ARBA00004120"/>
    </source>
</evidence>
<evidence type="ECO:0000256" key="3">
    <source>
        <dbReference type="ARBA" id="ARBA00022574"/>
    </source>
</evidence>
<keyword evidence="2" id="KW-0963">Cytoplasm</keyword>
<evidence type="ECO:0000259" key="12">
    <source>
        <dbReference type="Pfam" id="PF24797"/>
    </source>
</evidence>
<accession>A0ABR1AGR6</accession>
<feature type="domain" description="IFT80/172/WDR35 TPR" evidence="10">
    <location>
        <begin position="722"/>
        <end position="810"/>
    </location>
</feature>
<evidence type="ECO:0000259" key="9">
    <source>
        <dbReference type="Pfam" id="PF23145"/>
    </source>
</evidence>
<keyword evidence="6" id="KW-0969">Cilium</keyword>
<feature type="domain" description="IFT121/TULP4 N-terminal" evidence="12">
    <location>
        <begin position="35"/>
        <end position="366"/>
    </location>
</feature>
<dbReference type="InterPro" id="IPR056158">
    <property type="entry name" value="Beta-prop_IFT121_2nd"/>
</dbReference>
<dbReference type="EMBL" id="JAWJWF010000049">
    <property type="protein sequence ID" value="KAK6619150.1"/>
    <property type="molecule type" value="Genomic_DNA"/>
</dbReference>
<dbReference type="Gene3D" id="1.25.40.470">
    <property type="match status" value="1"/>
</dbReference>
<keyword evidence="3" id="KW-0853">WD repeat</keyword>
<evidence type="ECO:0000259" key="11">
    <source>
        <dbReference type="Pfam" id="PF23390"/>
    </source>
</evidence>
<feature type="domain" description="IFT121 second beta-propeller" evidence="11">
    <location>
        <begin position="378"/>
        <end position="691"/>
    </location>
</feature>
<dbReference type="Proteomes" id="UP001359485">
    <property type="component" value="Unassembled WGS sequence"/>
</dbReference>
<feature type="domain" description="IFT121-like zinc finger" evidence="9">
    <location>
        <begin position="1154"/>
        <end position="1196"/>
    </location>
</feature>
<dbReference type="SUPFAM" id="SSF48452">
    <property type="entry name" value="TPR-like"/>
    <property type="match status" value="1"/>
</dbReference>
<organism evidence="14 15">
    <name type="scientific">Polyplax serrata</name>
    <name type="common">Common mouse louse</name>
    <dbReference type="NCBI Taxonomy" id="468196"/>
    <lineage>
        <taxon>Eukaryota</taxon>
        <taxon>Metazoa</taxon>
        <taxon>Ecdysozoa</taxon>
        <taxon>Arthropoda</taxon>
        <taxon>Hexapoda</taxon>
        <taxon>Insecta</taxon>
        <taxon>Pterygota</taxon>
        <taxon>Neoptera</taxon>
        <taxon>Paraneoptera</taxon>
        <taxon>Psocodea</taxon>
        <taxon>Troctomorpha</taxon>
        <taxon>Phthiraptera</taxon>
        <taxon>Anoplura</taxon>
        <taxon>Polyplacidae</taxon>
        <taxon>Polyplax</taxon>
    </lineage>
</organism>
<protein>
    <recommendedName>
        <fullName evidence="16">WD repeat-containing protein 55 homolog</fullName>
    </recommendedName>
</protein>
<evidence type="ECO:0000256" key="7">
    <source>
        <dbReference type="ARBA" id="ARBA00023212"/>
    </source>
</evidence>
<keyword evidence="15" id="KW-1185">Reference proteome</keyword>
<feature type="domain" description="IFT121-like TPR repeats" evidence="13">
    <location>
        <begin position="1026"/>
        <end position="1124"/>
    </location>
</feature>
<dbReference type="InterPro" id="IPR056170">
    <property type="entry name" value="Znf_IFT121-like"/>
</dbReference>
<dbReference type="InterPro" id="IPR057979">
    <property type="entry name" value="TPR_IFT121"/>
</dbReference>
<keyword evidence="8" id="KW-0966">Cell projection</keyword>
<evidence type="ECO:0008006" key="16">
    <source>
        <dbReference type="Google" id="ProtNLM"/>
    </source>
</evidence>
<comment type="caution">
    <text evidence="14">The sequence shown here is derived from an EMBL/GenBank/DDBJ whole genome shotgun (WGS) entry which is preliminary data.</text>
</comment>
<dbReference type="Pfam" id="PF23145">
    <property type="entry name" value="Zf_2nd_IFT121"/>
    <property type="match status" value="1"/>
</dbReference>
<comment type="subcellular location">
    <subcellularLocation>
        <location evidence="1">Cytoplasm</location>
        <location evidence="1">Cytoskeleton</location>
        <location evidence="1">Cilium basal body</location>
    </subcellularLocation>
</comment>
<dbReference type="Pfam" id="PF25170">
    <property type="entry name" value="TPR_WDR35"/>
    <property type="match status" value="1"/>
</dbReference>
<dbReference type="Gene3D" id="2.130.10.10">
    <property type="entry name" value="YVTN repeat-like/Quinoprotein amine dehydrogenase"/>
    <property type="match status" value="2"/>
</dbReference>
<dbReference type="Pfam" id="PF24797">
    <property type="entry name" value="Beta-prop_WDR35_TULP_N"/>
    <property type="match status" value="1"/>
</dbReference>
<dbReference type="InterPro" id="IPR057361">
    <property type="entry name" value="TPR_WDR35"/>
</dbReference>
<dbReference type="InterPro" id="IPR015943">
    <property type="entry name" value="WD40/YVTN_repeat-like_dom_sf"/>
</dbReference>
<dbReference type="InterPro" id="IPR036322">
    <property type="entry name" value="WD40_repeat_dom_sf"/>
</dbReference>
<keyword evidence="4" id="KW-0677">Repeat</keyword>
<evidence type="ECO:0000256" key="4">
    <source>
        <dbReference type="ARBA" id="ARBA00022737"/>
    </source>
</evidence>
<evidence type="ECO:0000313" key="15">
    <source>
        <dbReference type="Proteomes" id="UP001359485"/>
    </source>
</evidence>
<dbReference type="Pfam" id="PF23387">
    <property type="entry name" value="TPR_IFT80_172"/>
    <property type="match status" value="1"/>
</dbReference>
<dbReference type="InterPro" id="IPR056157">
    <property type="entry name" value="TPR_IFT80_172_dom"/>
</dbReference>
<evidence type="ECO:0000259" key="13">
    <source>
        <dbReference type="Pfam" id="PF25768"/>
    </source>
</evidence>
<sequence length="1197" mass="135390">MLRRLFGQLKLLQLHNRSKVQKKTGINCDSLWFEMFIYLSKKIAIPNNTRLNCLAWNKEQGYIAVGGNDGLLKVLKLDSGNDNKSKGLAAPSNLSMNQTLEGHSGEVQVIIWNEIYQKLTTSDQYGLIIVWMLYKGSWYEEMINNRNKSVVKGMSWSSDGQKICIAYEDGAVIVGSVDGNRIWGKEVKGAKLSGVQWAPHGKSLLFGLQSGEVHIYDNQGNFSVKLNVQFNPVVATKMKTIVGMDWYDGKQGLMDEGCPVLALCYHSGHLQLMRDEYDENAIVVDTNMKAVCCRWNHNGSVLAVVGSKVFPNESKENNVIQFFSPYGEHVRTLKVPGDTITSCAWEGNSLRVALSIDSHIYFANIRPDYKWTSLNNGRIIVYAYNSPNQQGTCICFWDTKKSETHVKHFTGLLGITGWSMYCVAAFRTEDPKMFKIMLFNSIATLIDTKEIEIEPLWLAINSTSVFVASRNNFAIWPFKSQKLHSSFHTVKRKMRIHHVDDIPCGVADVIQDLDVNYEPAKDTFATTDPICCIAASDKILLVARESGMIQHYTLPHVALTLRCSVHSRPYTISINCDSTKCAVIDISGGLTFHPIEETNEFTLKSHATSSQNPTTERRDVWALCWASDNPTLLATMEKTRMYILRNEEPEEPIVSAGYICWFKDLEIRGVLLDEIMKNPEKPSQEHLLELEVKSLRDTRELLEKVGIPDAITFIEDNPHPVLWKLLAESALQKMDLNTAELAYVRFSDIQGLQFVKKLQNIHSDNLKKAEIAAYMGNYDEAEKVYLDADRADLAIQLRERLGDWFRVAQLMKTGIAGSDIQYEKTYNSIGDWFVDRENWKSAQEYYEKSKNVEKELMCAYMLEDWDNLKIITKKLNEKNPLLVKIGTMLANVGICKEAVELFVKAGDIKRAIDCCITLSQWSEAIRLAVKHQYPGVSKLLASSAKQLIESGKILEAIDFLSKAQQYVEAAKLMYMVAGEEAKKTKDLVYIKKLYVLAALILEEKQKTKIGEISTLLEGDPFTDFQEPWRKVEAYHFLIVAEKQLQQGYVDAAMRTALVLRHYEDILDPEEIYCVLALSSAASHHFETCSKALSRLQALPDISEEKREEYEALALDLFSRNTPKDPKINRIECPTCLTLISNLCDTCQNCKTKFPVCIITGVPLFDDSNTWTCSTCHHKAVAHDAAIRRTCALCHAAT</sequence>
<dbReference type="InterPro" id="IPR001680">
    <property type="entry name" value="WD40_rpt"/>
</dbReference>
<evidence type="ECO:0000256" key="8">
    <source>
        <dbReference type="ARBA" id="ARBA00023273"/>
    </source>
</evidence>
<dbReference type="SUPFAM" id="SSF69322">
    <property type="entry name" value="Tricorn protease domain 2"/>
    <property type="match status" value="1"/>
</dbReference>
<dbReference type="InterPro" id="IPR017233">
    <property type="entry name" value="WDR35"/>
</dbReference>
<dbReference type="PANTHER" id="PTHR12764:SF5">
    <property type="entry name" value="LD29485P"/>
    <property type="match status" value="1"/>
</dbReference>
<dbReference type="Pfam" id="PF25768">
    <property type="entry name" value="TPR_IFT121"/>
    <property type="match status" value="1"/>
</dbReference>
<gene>
    <name evidence="14" type="ORF">RUM44_003532</name>
</gene>
<evidence type="ECO:0000256" key="2">
    <source>
        <dbReference type="ARBA" id="ARBA00022490"/>
    </source>
</evidence>
<evidence type="ECO:0000256" key="6">
    <source>
        <dbReference type="ARBA" id="ARBA00023069"/>
    </source>
</evidence>
<dbReference type="SMART" id="SM00320">
    <property type="entry name" value="WD40"/>
    <property type="match status" value="6"/>
</dbReference>
<evidence type="ECO:0000256" key="5">
    <source>
        <dbReference type="ARBA" id="ARBA00022794"/>
    </source>
</evidence>
<keyword evidence="7" id="KW-0206">Cytoskeleton</keyword>
<evidence type="ECO:0000313" key="14">
    <source>
        <dbReference type="EMBL" id="KAK6619150.1"/>
    </source>
</evidence>
<dbReference type="InterPro" id="IPR056159">
    <property type="entry name" value="Beta-prop_IFT121_TULP_N"/>
</dbReference>
<dbReference type="InterPro" id="IPR011990">
    <property type="entry name" value="TPR-like_helical_dom_sf"/>
</dbReference>